<dbReference type="Gene3D" id="1.10.472.10">
    <property type="entry name" value="Cyclin-like"/>
    <property type="match status" value="1"/>
</dbReference>
<dbReference type="KEGG" id="cci:CC1G_09963"/>
<dbReference type="GO" id="GO:0019901">
    <property type="term" value="F:protein kinase binding"/>
    <property type="evidence" value="ECO:0007669"/>
    <property type="project" value="InterPro"/>
</dbReference>
<reference evidence="3 4" key="1">
    <citation type="journal article" date="2010" name="Proc. Natl. Acad. Sci. U.S.A.">
        <title>Insights into evolution of multicellular fungi from the assembled chromosomes of the mushroom Coprinopsis cinerea (Coprinus cinereus).</title>
        <authorList>
            <person name="Stajich J.E."/>
            <person name="Wilke S.K."/>
            <person name="Ahren D."/>
            <person name="Au C.H."/>
            <person name="Birren B.W."/>
            <person name="Borodovsky M."/>
            <person name="Burns C."/>
            <person name="Canback B."/>
            <person name="Casselton L.A."/>
            <person name="Cheng C.K."/>
            <person name="Deng J."/>
            <person name="Dietrich F.S."/>
            <person name="Fargo D.C."/>
            <person name="Farman M.L."/>
            <person name="Gathman A.C."/>
            <person name="Goldberg J."/>
            <person name="Guigo R."/>
            <person name="Hoegger P.J."/>
            <person name="Hooker J.B."/>
            <person name="Huggins A."/>
            <person name="James T.Y."/>
            <person name="Kamada T."/>
            <person name="Kilaru S."/>
            <person name="Kodira C."/>
            <person name="Kues U."/>
            <person name="Kupfer D."/>
            <person name="Kwan H.S."/>
            <person name="Lomsadze A."/>
            <person name="Li W."/>
            <person name="Lilly W.W."/>
            <person name="Ma L.J."/>
            <person name="Mackey A.J."/>
            <person name="Manning G."/>
            <person name="Martin F."/>
            <person name="Muraguchi H."/>
            <person name="Natvig D.O."/>
            <person name="Palmerini H."/>
            <person name="Ramesh M.A."/>
            <person name="Rehmeyer C.J."/>
            <person name="Roe B.A."/>
            <person name="Shenoy N."/>
            <person name="Stanke M."/>
            <person name="Ter-Hovhannisyan V."/>
            <person name="Tunlid A."/>
            <person name="Velagapudi R."/>
            <person name="Vision T.J."/>
            <person name="Zeng Q."/>
            <person name="Zolan M.E."/>
            <person name="Pukkila P.J."/>
        </authorList>
    </citation>
    <scope>NUCLEOTIDE SEQUENCE [LARGE SCALE GENOMIC DNA]</scope>
    <source>
        <strain evidence="4">Okayama-7 / 130 / ATCC MYA-4618 / FGSC 9003</strain>
    </source>
</reference>
<dbReference type="GO" id="GO:0000307">
    <property type="term" value="C:cyclin-dependent protein kinase holoenzyme complex"/>
    <property type="evidence" value="ECO:0007669"/>
    <property type="project" value="TreeGrafter"/>
</dbReference>
<feature type="compositionally biased region" description="Low complexity" evidence="1">
    <location>
        <begin position="557"/>
        <end position="597"/>
    </location>
</feature>
<dbReference type="STRING" id="240176.A8PGS7"/>
<feature type="compositionally biased region" description="Basic and acidic residues" evidence="1">
    <location>
        <begin position="69"/>
        <end position="82"/>
    </location>
</feature>
<dbReference type="Proteomes" id="UP000001861">
    <property type="component" value="Unassembled WGS sequence"/>
</dbReference>
<sequence>MEMIEYIARKTLNVIKVDGDQETHGVDGAGGDNSTTNGHSEPKSDSSSPSSSSSTESSSSSIPVKPRVTFKDAQPHQARVEGGKGPASSSPSSTNSVPSSSGNPPLITLNNFILGLVKQSNVQVGTLLTTLVYLERLRTKLGNVAKGMACTRHRVFLATLIVTAKYLNDSSPKNVHWATYAVLFDVAEVNLMEKQLLFLLDYDLRFDEAEVLRTFKPFLTPVPENAGATRAEAVDRVARASRARAQAQAQASLKAVEREGERRPLLLVSSATDAKAAAVEITKPVQPPVPTISLPPTSVTSTTQNAAASTASAIINGVRTIARRLSTAHLSSSSSSSSAAPPVPSANTLVQPPVMYKYQPVSTSSTNPTASSSSVELASQASSVTTSTDMTSLLSDNTDSSSSSSEGWTSDEERDERMPDVSVRVASSNSGTGIASRFGEETTAALQAIEDEKERIILSGSLKDPSAKTWLNRNGTITSAPSAKKGMRHPRKASDPSVQPPKVTLIASLNEAQKTPLKRRGPPCRDSNNPTFASISKGSTYSDKGPSSLNTSFTMPQLSASSSASLLSQGSGTSGSSTTNLLSGSQGLSSSISSSTAEKVYGDTPTRRPVGRSRSGTMTNPLLAKMDGGHGVDASESSNSGLSSSGRSTGNFLTRMWGGLKTTQGQAPTAPTQLN</sequence>
<dbReference type="InParanoid" id="A8PGS7"/>
<dbReference type="GO" id="GO:0016538">
    <property type="term" value="F:cyclin-dependent protein serine/threonine kinase regulator activity"/>
    <property type="evidence" value="ECO:0007669"/>
    <property type="project" value="TreeGrafter"/>
</dbReference>
<dbReference type="InterPro" id="IPR036915">
    <property type="entry name" value="Cyclin-like_sf"/>
</dbReference>
<proteinExistence type="predicted"/>
<evidence type="ECO:0000259" key="2">
    <source>
        <dbReference type="Pfam" id="PF00134"/>
    </source>
</evidence>
<organism evidence="3 4">
    <name type="scientific">Coprinopsis cinerea (strain Okayama-7 / 130 / ATCC MYA-4618 / FGSC 9003)</name>
    <name type="common">Inky cap fungus</name>
    <name type="synonym">Hormographiella aspergillata</name>
    <dbReference type="NCBI Taxonomy" id="240176"/>
    <lineage>
        <taxon>Eukaryota</taxon>
        <taxon>Fungi</taxon>
        <taxon>Dikarya</taxon>
        <taxon>Basidiomycota</taxon>
        <taxon>Agaricomycotina</taxon>
        <taxon>Agaricomycetes</taxon>
        <taxon>Agaricomycetidae</taxon>
        <taxon>Agaricales</taxon>
        <taxon>Agaricineae</taxon>
        <taxon>Psathyrellaceae</taxon>
        <taxon>Coprinopsis</taxon>
    </lineage>
</organism>
<feature type="compositionally biased region" description="Low complexity" evidence="1">
    <location>
        <begin position="662"/>
        <end position="675"/>
    </location>
</feature>
<feature type="compositionally biased region" description="Polar residues" evidence="1">
    <location>
        <begin position="472"/>
        <end position="481"/>
    </location>
</feature>
<dbReference type="OMA" id="HNAVEAH"/>
<feature type="region of interest" description="Disordered" evidence="1">
    <location>
        <begin position="13"/>
        <end position="102"/>
    </location>
</feature>
<dbReference type="Pfam" id="PF00134">
    <property type="entry name" value="Cyclin_N"/>
    <property type="match status" value="1"/>
</dbReference>
<gene>
    <name evidence="3" type="ORF">CC1G_09963</name>
</gene>
<dbReference type="EMBL" id="AACS02000005">
    <property type="protein sequence ID" value="EAU80566.2"/>
    <property type="molecule type" value="Genomic_DNA"/>
</dbReference>
<accession>A8PGS7</accession>
<dbReference type="GO" id="GO:0005634">
    <property type="term" value="C:nucleus"/>
    <property type="evidence" value="ECO:0007669"/>
    <property type="project" value="TreeGrafter"/>
</dbReference>
<feature type="compositionally biased region" description="Low complexity" evidence="1">
    <location>
        <begin position="45"/>
        <end position="61"/>
    </location>
</feature>
<feature type="domain" description="Cyclin N-terminal" evidence="2">
    <location>
        <begin position="109"/>
        <end position="205"/>
    </location>
</feature>
<dbReference type="VEuPathDB" id="FungiDB:CC1G_09963"/>
<dbReference type="RefSeq" id="XP_001841271.2">
    <property type="nucleotide sequence ID" value="XM_001841219.2"/>
</dbReference>
<comment type="caution">
    <text evidence="3">The sequence shown here is derived from an EMBL/GenBank/DDBJ whole genome shotgun (WGS) entry which is preliminary data.</text>
</comment>
<feature type="region of interest" description="Disordered" evidence="1">
    <location>
        <begin position="472"/>
        <end position="675"/>
    </location>
</feature>
<keyword evidence="4" id="KW-1185">Reference proteome</keyword>
<evidence type="ECO:0000313" key="3">
    <source>
        <dbReference type="EMBL" id="EAU80566.2"/>
    </source>
</evidence>
<dbReference type="CDD" id="cd20557">
    <property type="entry name" value="CYCLIN_ScPCL1-like"/>
    <property type="match status" value="1"/>
</dbReference>
<feature type="compositionally biased region" description="Low complexity" evidence="1">
    <location>
        <begin position="86"/>
        <end position="102"/>
    </location>
</feature>
<dbReference type="GeneID" id="6017949"/>
<dbReference type="InterPro" id="IPR006671">
    <property type="entry name" value="Cyclin_N"/>
</dbReference>
<dbReference type="HOGENOM" id="CLU_407095_0_0_1"/>
<name>A8PGS7_COPC7</name>
<dbReference type="InterPro" id="IPR013922">
    <property type="entry name" value="Cyclin_PHO80-like"/>
</dbReference>
<dbReference type="AlphaFoldDB" id="A8PGS7"/>
<protein>
    <submittedName>
        <fullName evidence="3">Cyclin</fullName>
    </submittedName>
</protein>
<evidence type="ECO:0000313" key="4">
    <source>
        <dbReference type="Proteomes" id="UP000001861"/>
    </source>
</evidence>
<feature type="compositionally biased region" description="Low complexity" evidence="1">
    <location>
        <begin position="635"/>
        <end position="650"/>
    </location>
</feature>
<feature type="compositionally biased region" description="Low complexity" evidence="1">
    <location>
        <begin position="362"/>
        <end position="408"/>
    </location>
</feature>
<dbReference type="SUPFAM" id="SSF47954">
    <property type="entry name" value="Cyclin-like"/>
    <property type="match status" value="1"/>
</dbReference>
<feature type="region of interest" description="Disordered" evidence="1">
    <location>
        <begin position="360"/>
        <end position="435"/>
    </location>
</feature>
<evidence type="ECO:0000256" key="1">
    <source>
        <dbReference type="SAM" id="MobiDB-lite"/>
    </source>
</evidence>
<dbReference type="eggNOG" id="KOG1674">
    <property type="taxonomic scope" value="Eukaryota"/>
</dbReference>
<dbReference type="OrthoDB" id="10250320at2759"/>
<dbReference type="PANTHER" id="PTHR15615">
    <property type="match status" value="1"/>
</dbReference>
<feature type="compositionally biased region" description="Polar residues" evidence="1">
    <location>
        <begin position="526"/>
        <end position="556"/>
    </location>
</feature>
<dbReference type="PANTHER" id="PTHR15615:SF10">
    <property type="entry name" value="PHO85 CYCLIN-2-RELATED"/>
    <property type="match status" value="1"/>
</dbReference>